<reference evidence="1" key="1">
    <citation type="submission" date="2020-07" db="EMBL/GenBank/DDBJ databases">
        <title>Huge and variable diversity of episymbiotic CPR bacteria and DPANN archaea in groundwater ecosystems.</title>
        <authorList>
            <person name="He C.Y."/>
            <person name="Keren R."/>
            <person name="Whittaker M."/>
            <person name="Farag I.F."/>
            <person name="Doudna J."/>
            <person name="Cate J.H.D."/>
            <person name="Banfield J.F."/>
        </authorList>
    </citation>
    <scope>NUCLEOTIDE SEQUENCE</scope>
    <source>
        <strain evidence="1">NC_groundwater_1664_Pr3_B-0.1um_52_9</strain>
    </source>
</reference>
<organism evidence="1 2">
    <name type="scientific">Desulfomonile tiedjei</name>
    <dbReference type="NCBI Taxonomy" id="2358"/>
    <lineage>
        <taxon>Bacteria</taxon>
        <taxon>Pseudomonadati</taxon>
        <taxon>Thermodesulfobacteriota</taxon>
        <taxon>Desulfomonilia</taxon>
        <taxon>Desulfomonilales</taxon>
        <taxon>Desulfomonilaceae</taxon>
        <taxon>Desulfomonile</taxon>
    </lineage>
</organism>
<name>A0A9D6UZV0_9BACT</name>
<comment type="caution">
    <text evidence="1">The sequence shown here is derived from an EMBL/GenBank/DDBJ whole genome shotgun (WGS) entry which is preliminary data.</text>
</comment>
<dbReference type="AlphaFoldDB" id="A0A9D6UZV0"/>
<accession>A0A9D6UZV0</accession>
<evidence type="ECO:0000313" key="1">
    <source>
        <dbReference type="EMBL" id="MBI5248899.1"/>
    </source>
</evidence>
<dbReference type="Proteomes" id="UP000807825">
    <property type="component" value="Unassembled WGS sequence"/>
</dbReference>
<evidence type="ECO:0000313" key="2">
    <source>
        <dbReference type="Proteomes" id="UP000807825"/>
    </source>
</evidence>
<dbReference type="EMBL" id="JACRDE010000155">
    <property type="protein sequence ID" value="MBI5248899.1"/>
    <property type="molecule type" value="Genomic_DNA"/>
</dbReference>
<gene>
    <name evidence="1" type="ORF">HY912_05340</name>
</gene>
<proteinExistence type="predicted"/>
<protein>
    <submittedName>
        <fullName evidence="1">Uncharacterized protein</fullName>
    </submittedName>
</protein>
<sequence>MVILGHYGSRVMKGCSVLAVLAIIAAMPVAVMAIGTPITGYTGWTYLNSGGYDWYFYNDWGRFAYQQSSGVWYNYDKYSRNWNTLSSKGASSGYIFDGFVHDLINGWGYLYNTPSENGHWTKNGVYHFAYNYSMGQWYDYDIFGGGWKNVGVTSLSAYFLGNGLLKNVGNGWSFIYDNTNDTGLWARSGGLARFGYNYSSGQWYEYDSYGGPWQIMGSTGRTSSFLGSGSFRGLGNGWSFLYDYTNDTGLWAGSAAGCLGYNYSKGAWYNYDSFAGWQTLSATGRSSKFVGNGDYYNLGWESWWYKYANGTGYYAYYEGSYDDEFYYTYSSGQWYYKAETWYALSSAGKNCALKNIAFGDLGLEWSFGDGIDTSSFDFDISNTKFWSIEYDGNADGIKDQLDYYDNLGHKVAHGIIQMDTNGKSRRIGIDQTYVVPGWSTYFAWLSGSTEYDLTAYSPLVVVYDNYGNVLFKQTFVQHITLEDSSYSTGLRNGQAWIWEDANGSGSYDSNQSETGDRIIRWYQQKGGTCGLFTCINIARSVWGNGSPQTVYPDTYVDDTITWFSDYCGFVPPYDPATMDLNDPEWSTYSAGPGMPSWVAYLTQDQNFNNGDLFTWNTSWFDTIVNAVESGRLVGIGLNCIEIYQSFFPEYDALGTPRDADLDGYLDAGYQTTGNSDSISVHSVWCRGFQRDESGNITHAIIEDSAWLAGAVARIPLEHFLRAFAFYDGHPEWTFAIAVDVPTGKSWSTSGINTWRFNPYLWTTTWTGPF</sequence>